<protein>
    <recommendedName>
        <fullName evidence="4">TPR-like protein</fullName>
    </recommendedName>
</protein>
<feature type="region of interest" description="Disordered" evidence="1">
    <location>
        <begin position="162"/>
        <end position="183"/>
    </location>
</feature>
<dbReference type="OrthoDB" id="10050400at2759"/>
<reference evidence="3" key="1">
    <citation type="journal article" date="2012" name="Science">
        <title>The Paleozoic origin of enzymatic lignin decomposition reconstructed from 31 fungal genomes.</title>
        <authorList>
            <person name="Floudas D."/>
            <person name="Binder M."/>
            <person name="Riley R."/>
            <person name="Barry K."/>
            <person name="Blanchette R.A."/>
            <person name="Henrissat B."/>
            <person name="Martinez A.T."/>
            <person name="Otillar R."/>
            <person name="Spatafora J.W."/>
            <person name="Yadav J.S."/>
            <person name="Aerts A."/>
            <person name="Benoit I."/>
            <person name="Boyd A."/>
            <person name="Carlson A."/>
            <person name="Copeland A."/>
            <person name="Coutinho P.M."/>
            <person name="de Vries R.P."/>
            <person name="Ferreira P."/>
            <person name="Findley K."/>
            <person name="Foster B."/>
            <person name="Gaskell J."/>
            <person name="Glotzer D."/>
            <person name="Gorecki P."/>
            <person name="Heitman J."/>
            <person name="Hesse C."/>
            <person name="Hori C."/>
            <person name="Igarashi K."/>
            <person name="Jurgens J.A."/>
            <person name="Kallen N."/>
            <person name="Kersten P."/>
            <person name="Kohler A."/>
            <person name="Kuees U."/>
            <person name="Kumar T.K.A."/>
            <person name="Kuo A."/>
            <person name="LaButti K."/>
            <person name="Larrondo L.F."/>
            <person name="Lindquist E."/>
            <person name="Ling A."/>
            <person name="Lombard V."/>
            <person name="Lucas S."/>
            <person name="Lundell T."/>
            <person name="Martin R."/>
            <person name="McLaughlin D.J."/>
            <person name="Morgenstern I."/>
            <person name="Morin E."/>
            <person name="Murat C."/>
            <person name="Nagy L.G."/>
            <person name="Nolan M."/>
            <person name="Ohm R.A."/>
            <person name="Patyshakuliyeva A."/>
            <person name="Rokas A."/>
            <person name="Ruiz-Duenas F.J."/>
            <person name="Sabat G."/>
            <person name="Salamov A."/>
            <person name="Samejima M."/>
            <person name="Schmutz J."/>
            <person name="Slot J.C."/>
            <person name="St John F."/>
            <person name="Stenlid J."/>
            <person name="Sun H."/>
            <person name="Sun S."/>
            <person name="Syed K."/>
            <person name="Tsang A."/>
            <person name="Wiebenga A."/>
            <person name="Young D."/>
            <person name="Pisabarro A."/>
            <person name="Eastwood D.C."/>
            <person name="Martin F."/>
            <person name="Cullen D."/>
            <person name="Grigoriev I.V."/>
            <person name="Hibbett D.S."/>
        </authorList>
    </citation>
    <scope>NUCLEOTIDE SEQUENCE [LARGE SCALE GENOMIC DNA]</scope>
    <source>
        <strain evidence="3">RWD-64-598 SS2</strain>
    </source>
</reference>
<dbReference type="KEGG" id="cput:CONPUDRAFT_135238"/>
<comment type="caution">
    <text evidence="2">The sequence shown here is derived from an EMBL/GenBank/DDBJ whole genome shotgun (WGS) entry which is preliminary data.</text>
</comment>
<dbReference type="AlphaFoldDB" id="A0A5M3N2C4"/>
<evidence type="ECO:0008006" key="4">
    <source>
        <dbReference type="Google" id="ProtNLM"/>
    </source>
</evidence>
<feature type="compositionally biased region" description="Low complexity" evidence="1">
    <location>
        <begin position="162"/>
        <end position="173"/>
    </location>
</feature>
<keyword evidence="3" id="KW-1185">Reference proteome</keyword>
<feature type="region of interest" description="Disordered" evidence="1">
    <location>
        <begin position="1"/>
        <end position="55"/>
    </location>
</feature>
<evidence type="ECO:0000313" key="3">
    <source>
        <dbReference type="Proteomes" id="UP000053558"/>
    </source>
</evidence>
<sequence length="499" mass="53793">MPASPSKPPNNYDTATIRPRVRQRSVSVTDRQLYPQAIRNGLRRPKASPSSGTAPRRSYDFYAGLNATLSRIPKEIRDDVYAGAFAKTKGDLGVAERYLSRAFETALTLPPSAFGDRPYLHFCGIAASLASVQAMQGGAAARRAKRTCERTWAVLEPADSPNATATATANTTTDGSTVIADPTSDANKIAPEWRTYAASDAERMKRVAIACMVAKLVGERAAGSEQEKEEERWLTWAVEETLRVCNALDPDSTVAAAAASPVPAGQSPATEVPASLNVTMEHDPDLTALFPMSEFAAPFEALGSYYARSGNVQYAFSLYHHALALLLPSTASAPAPRIFTDVQRTPADTCNAAQILNNISELVMRQHPPSPEVRAMAEKWARSAHTVVERGLHARGKPAPLVTSGFVQYGGGGGGGEEEMDMTCESVFGVVLFNLATMREESADDRIAVLQMDGDKNEARAFYTRSIEQCNAAGMDEGVFKGQEALRKLERSSVTPDKK</sequence>
<dbReference type="PANTHER" id="PTHR28142">
    <property type="entry name" value="MITOCHONDRIAL INNER MEMBRANE I-AAA PROTEASE SUPERCOMPLEX SUBUNIT MGR3-RELATED"/>
    <property type="match status" value="1"/>
</dbReference>
<dbReference type="RefSeq" id="XP_007764989.1">
    <property type="nucleotide sequence ID" value="XM_007766799.1"/>
</dbReference>
<dbReference type="OMA" id="CHTSTTH"/>
<accession>A0A5M3N2C4</accession>
<dbReference type="EMBL" id="JH711574">
    <property type="protein sequence ID" value="EIW85532.1"/>
    <property type="molecule type" value="Genomic_DNA"/>
</dbReference>
<dbReference type="InterPro" id="IPR040201">
    <property type="entry name" value="Mrg3-like"/>
</dbReference>
<evidence type="ECO:0000313" key="2">
    <source>
        <dbReference type="EMBL" id="EIW85532.1"/>
    </source>
</evidence>
<gene>
    <name evidence="2" type="ORF">CONPUDRAFT_135238</name>
</gene>
<dbReference type="GeneID" id="19200730"/>
<dbReference type="Proteomes" id="UP000053558">
    <property type="component" value="Unassembled WGS sequence"/>
</dbReference>
<organism evidence="2 3">
    <name type="scientific">Coniophora puteana (strain RWD-64-598)</name>
    <name type="common">Brown rot fungus</name>
    <dbReference type="NCBI Taxonomy" id="741705"/>
    <lineage>
        <taxon>Eukaryota</taxon>
        <taxon>Fungi</taxon>
        <taxon>Dikarya</taxon>
        <taxon>Basidiomycota</taxon>
        <taxon>Agaricomycotina</taxon>
        <taxon>Agaricomycetes</taxon>
        <taxon>Agaricomycetidae</taxon>
        <taxon>Boletales</taxon>
        <taxon>Coniophorineae</taxon>
        <taxon>Coniophoraceae</taxon>
        <taxon>Coniophora</taxon>
    </lineage>
</organism>
<evidence type="ECO:0000256" key="1">
    <source>
        <dbReference type="SAM" id="MobiDB-lite"/>
    </source>
</evidence>
<dbReference type="PANTHER" id="PTHR28142:SF1">
    <property type="entry name" value="MITOCHONDRIAL INNER MEMBRANE I-AAA PROTEASE SUPERCOMPLEX SUBUNIT MGR3-RELATED"/>
    <property type="match status" value="1"/>
</dbReference>
<proteinExistence type="predicted"/>
<name>A0A5M3N2C4_CONPW</name>